<dbReference type="EMBL" id="CAUJNA010000557">
    <property type="protein sequence ID" value="CAJ1378627.1"/>
    <property type="molecule type" value="Genomic_DNA"/>
</dbReference>
<dbReference type="SUPFAM" id="SSF52540">
    <property type="entry name" value="P-loop containing nucleoside triphosphate hydrolases"/>
    <property type="match status" value="1"/>
</dbReference>
<name>A0AA36I068_9DINO</name>
<dbReference type="Proteomes" id="UP001178507">
    <property type="component" value="Unassembled WGS sequence"/>
</dbReference>
<keyword evidence="1" id="KW-0175">Coiled coil</keyword>
<keyword evidence="4" id="KW-1185">Reference proteome</keyword>
<dbReference type="GO" id="GO:0043531">
    <property type="term" value="F:ADP binding"/>
    <property type="evidence" value="ECO:0007669"/>
    <property type="project" value="InterPro"/>
</dbReference>
<dbReference type="PANTHER" id="PTHR35205:SF1">
    <property type="entry name" value="ZU5 DOMAIN-CONTAINING PROTEIN"/>
    <property type="match status" value="1"/>
</dbReference>
<dbReference type="Pfam" id="PF00931">
    <property type="entry name" value="NB-ARC"/>
    <property type="match status" value="1"/>
</dbReference>
<evidence type="ECO:0000259" key="2">
    <source>
        <dbReference type="Pfam" id="PF00931"/>
    </source>
</evidence>
<dbReference type="AlphaFoldDB" id="A0AA36I068"/>
<proteinExistence type="predicted"/>
<comment type="caution">
    <text evidence="3">The sequence shown here is derived from an EMBL/GenBank/DDBJ whole genome shotgun (WGS) entry which is preliminary data.</text>
</comment>
<feature type="domain" description="NB-ARC" evidence="2">
    <location>
        <begin position="183"/>
        <end position="285"/>
    </location>
</feature>
<dbReference type="InterPro" id="IPR002182">
    <property type="entry name" value="NB-ARC"/>
</dbReference>
<evidence type="ECO:0000256" key="1">
    <source>
        <dbReference type="SAM" id="Coils"/>
    </source>
</evidence>
<accession>A0AA36I068</accession>
<organism evidence="3 4">
    <name type="scientific">Effrenium voratum</name>
    <dbReference type="NCBI Taxonomy" id="2562239"/>
    <lineage>
        <taxon>Eukaryota</taxon>
        <taxon>Sar</taxon>
        <taxon>Alveolata</taxon>
        <taxon>Dinophyceae</taxon>
        <taxon>Suessiales</taxon>
        <taxon>Symbiodiniaceae</taxon>
        <taxon>Effrenium</taxon>
    </lineage>
</organism>
<dbReference type="Gene3D" id="3.40.50.300">
    <property type="entry name" value="P-loop containing nucleotide triphosphate hydrolases"/>
    <property type="match status" value="1"/>
</dbReference>
<protein>
    <recommendedName>
        <fullName evidence="2">NB-ARC domain-containing protein</fullName>
    </recommendedName>
</protein>
<evidence type="ECO:0000313" key="4">
    <source>
        <dbReference type="Proteomes" id="UP001178507"/>
    </source>
</evidence>
<dbReference type="PANTHER" id="PTHR35205">
    <property type="entry name" value="NB-ARC AND TPR DOMAIN PROTEIN"/>
    <property type="match status" value="1"/>
</dbReference>
<gene>
    <name evidence="3" type="ORF">EVOR1521_LOCUS7122</name>
</gene>
<dbReference type="InterPro" id="IPR027417">
    <property type="entry name" value="P-loop_NTPase"/>
</dbReference>
<sequence length="663" mass="74959">MNVQVLCNELIGLPIAQDASIYLFIDTCRSSCAFSASAMSKTGHVTNPKRRFQRTVTELWACLSGQLAHDGPKGELSSFASNLIFLLSGPECSIDCFYKELNAAVSSDMSNTCPFLHQQVGFTRTASERHGLWPNPFLSHREGRLVGVPAANESFTGRLEELRTVWNKFQPNVAGQCAIVQTRAITGLGGVGKTQLAKAFAIRNREQYDIILWVDAERDLPTSFRDCVSALVDLGPELTPLQVKVKLDDFLRNRRWLIVFDNVEQAEDIEHHRPSGVGHVLITSRYQFWAPGTTVELGRLARPDAVVLLHRNISDGDLEDARREADLMCEWSHMDPEDRQPDPPVLVSPKIRDCWNLARLLDDFPLALVQASGAIRYFEMTVRDYIKEYEEQYSQLQEQEGHLNAIQRDGYSRSVHATLEIILAKLSQRNGNEHSEKVLNAVAWLDAAVIPASLLRELVDELCRDCSQLAKRNAVGNLWHCSLLSRLKAGNHEVQDYTVHRVVQQFMKSRMTINDRHTAAHSVASVLRRLLKRSLHAAPEVVRSNRQLLPHVHALFLASETRNVPRLILPCMATCCAARPTSMCTSKGTARAPTISLSLQNSYPSKARSSWLSWLFDLRRCAACIAKCWCKTLRVLRNIWRRRRSFVRRVRSFKPSYGTWQAI</sequence>
<reference evidence="3" key="1">
    <citation type="submission" date="2023-08" db="EMBL/GenBank/DDBJ databases">
        <authorList>
            <person name="Chen Y."/>
            <person name="Shah S."/>
            <person name="Dougan E. K."/>
            <person name="Thang M."/>
            <person name="Chan C."/>
        </authorList>
    </citation>
    <scope>NUCLEOTIDE SEQUENCE</scope>
</reference>
<evidence type="ECO:0000313" key="3">
    <source>
        <dbReference type="EMBL" id="CAJ1378627.1"/>
    </source>
</evidence>
<feature type="coiled-coil region" evidence="1">
    <location>
        <begin position="379"/>
        <end position="406"/>
    </location>
</feature>